<comment type="cofactor">
    <cofactor evidence="3">
        <name>Zn(2+)</name>
        <dbReference type="ChEBI" id="CHEBI:29105"/>
    </cofactor>
</comment>
<sequence length="419" mass="46092">MNFSSHLSVPHIDMICLDKLAEIAVKVGLNIQDGQSVIITAPIESLPLTRLITKHAYLSGAGLVSIFYTDEETTLIRYQYSNHNGLSKAADWLYKGMAQAYSAGTARLAISGSNPVLLADQDPDKIMRVDRAYFTSYKPALEKISNFDINWSIISYPSASWARVVYPDDPEPIAIAKLAKAIFAISRANVDDPIEAWKKHNNFLHKRAKLLNDKHFSEIHFIGPGTFLKVGLVDGHLWQGGSSTAKNGVICNTNIPTEEVFTTPHKLKVEGYVSSTKPLSYQGTLIDGIRVRFEEGRVVEAKALKNEAIFLKMLGSDSGACRLGEVALVPNSSLVSKTGILFYNTLFDENASSHIAFGQCYAKCFMNNSSLSSQQIEEQGGNTSIIHVDWMIGSNEIDVNGITKDGNSIPVMRKGEWVD</sequence>
<accession>L0EUH5</accession>
<comment type="cofactor">
    <cofactor evidence="2">
        <name>Mg(2+)</name>
        <dbReference type="ChEBI" id="CHEBI:18420"/>
    </cofactor>
</comment>
<evidence type="ECO:0000256" key="5">
    <source>
        <dbReference type="ARBA" id="ARBA00022438"/>
    </source>
</evidence>
<dbReference type="RefSeq" id="WP_015272443.1">
    <property type="nucleotide sequence ID" value="NC_019907.1"/>
</dbReference>
<evidence type="ECO:0000256" key="9">
    <source>
        <dbReference type="ARBA" id="ARBA00023049"/>
    </source>
</evidence>
<evidence type="ECO:0000256" key="8">
    <source>
        <dbReference type="ARBA" id="ARBA00022801"/>
    </source>
</evidence>
<gene>
    <name evidence="10" type="ordered locus">B488_00230</name>
</gene>
<protein>
    <submittedName>
        <fullName evidence="10">Aminopeptidase S (Leu, Val, Phe, Tyr preference)</fullName>
        <ecNumber evidence="10">3.4.11.24</ecNumber>
    </submittedName>
</protein>
<dbReference type="GO" id="GO:0006508">
    <property type="term" value="P:proteolysis"/>
    <property type="evidence" value="ECO:0007669"/>
    <property type="project" value="UniProtKB-KW"/>
</dbReference>
<organism evidence="10 11">
    <name type="scientific">Liberibacter crescens (strain BT-1)</name>
    <dbReference type="NCBI Taxonomy" id="1215343"/>
    <lineage>
        <taxon>Bacteria</taxon>
        <taxon>Pseudomonadati</taxon>
        <taxon>Pseudomonadota</taxon>
        <taxon>Alphaproteobacteria</taxon>
        <taxon>Hyphomicrobiales</taxon>
        <taxon>Rhizobiaceae</taxon>
        <taxon>Liberibacter</taxon>
    </lineage>
</organism>
<dbReference type="InterPro" id="IPR000787">
    <property type="entry name" value="Peptidase_M29"/>
</dbReference>
<dbReference type="EC" id="3.4.11.24" evidence="10"/>
<keyword evidence="8 10" id="KW-0378">Hydrolase</keyword>
<name>L0EUH5_LIBCB</name>
<dbReference type="GO" id="GO:0004177">
    <property type="term" value="F:aminopeptidase activity"/>
    <property type="evidence" value="ECO:0007669"/>
    <property type="project" value="UniProtKB-KW"/>
</dbReference>
<evidence type="ECO:0000256" key="1">
    <source>
        <dbReference type="ARBA" id="ARBA00001941"/>
    </source>
</evidence>
<reference evidence="10 11" key="1">
    <citation type="journal article" date="2012" name="Stand. Genomic Sci.">
        <title>Complete genome sequence of Liberibacter crescens BT-1.</title>
        <authorList>
            <person name="Leonard M.T."/>
            <person name="Fagen J.R."/>
            <person name="Davis-Richardson A.G."/>
            <person name="Davis M.J."/>
            <person name="Triplett E.W."/>
        </authorList>
    </citation>
    <scope>NUCLEOTIDE SEQUENCE [LARGE SCALE GENOMIC DNA]</scope>
    <source>
        <strain evidence="10 11">BT-1</strain>
    </source>
</reference>
<dbReference type="HOGENOM" id="CLU_054346_1_0_5"/>
<keyword evidence="5 10" id="KW-0031">Aminopeptidase</keyword>
<dbReference type="STRING" id="1215343.B488_00230"/>
<keyword evidence="7" id="KW-0479">Metal-binding</keyword>
<dbReference type="AlphaFoldDB" id="L0EUH5"/>
<dbReference type="SUPFAM" id="SSF144052">
    <property type="entry name" value="Thermophilic metalloprotease-like"/>
    <property type="match status" value="1"/>
</dbReference>
<evidence type="ECO:0000256" key="3">
    <source>
        <dbReference type="ARBA" id="ARBA00001947"/>
    </source>
</evidence>
<dbReference type="Gene3D" id="3.40.1830.10">
    <property type="entry name" value="Thermophilic metalloprotease (M29)"/>
    <property type="match status" value="1"/>
</dbReference>
<dbReference type="Pfam" id="PF02073">
    <property type="entry name" value="Peptidase_M29"/>
    <property type="match status" value="1"/>
</dbReference>
<dbReference type="eggNOG" id="COG2309">
    <property type="taxonomic scope" value="Bacteria"/>
</dbReference>
<proteinExistence type="inferred from homology"/>
<dbReference type="InterPro" id="IPR052170">
    <property type="entry name" value="M29_Exopeptidase"/>
</dbReference>
<keyword evidence="9" id="KW-0482">Metalloprotease</keyword>
<comment type="similarity">
    <text evidence="4">Belongs to the peptidase M29 family.</text>
</comment>
<dbReference type="PANTHER" id="PTHR34448">
    <property type="entry name" value="AMINOPEPTIDASE"/>
    <property type="match status" value="1"/>
</dbReference>
<dbReference type="PANTHER" id="PTHR34448:SF3">
    <property type="entry name" value="AMINOPEPTIDASE AMPS"/>
    <property type="match status" value="1"/>
</dbReference>
<evidence type="ECO:0000256" key="6">
    <source>
        <dbReference type="ARBA" id="ARBA00022670"/>
    </source>
</evidence>
<evidence type="ECO:0000256" key="7">
    <source>
        <dbReference type="ARBA" id="ARBA00022723"/>
    </source>
</evidence>
<dbReference type="PRINTS" id="PR00919">
    <property type="entry name" value="THERMOPTASE"/>
</dbReference>
<dbReference type="KEGG" id="lcc:B488_00230"/>
<evidence type="ECO:0000256" key="2">
    <source>
        <dbReference type="ARBA" id="ARBA00001946"/>
    </source>
</evidence>
<evidence type="ECO:0000313" key="11">
    <source>
        <dbReference type="Proteomes" id="UP000010799"/>
    </source>
</evidence>
<dbReference type="InterPro" id="IPR035097">
    <property type="entry name" value="M29_N-terminal"/>
</dbReference>
<dbReference type="GO" id="GO:0008237">
    <property type="term" value="F:metallopeptidase activity"/>
    <property type="evidence" value="ECO:0007669"/>
    <property type="project" value="UniProtKB-KW"/>
</dbReference>
<keyword evidence="6" id="KW-0645">Protease</keyword>
<comment type="cofactor">
    <cofactor evidence="1">
        <name>Co(2+)</name>
        <dbReference type="ChEBI" id="CHEBI:48828"/>
    </cofactor>
</comment>
<keyword evidence="11" id="KW-1185">Reference proteome</keyword>
<dbReference type="GO" id="GO:0046872">
    <property type="term" value="F:metal ion binding"/>
    <property type="evidence" value="ECO:0007669"/>
    <property type="project" value="UniProtKB-KW"/>
</dbReference>
<evidence type="ECO:0000256" key="4">
    <source>
        <dbReference type="ARBA" id="ARBA00008236"/>
    </source>
</evidence>
<dbReference type="PATRIC" id="fig|1215343.11.peg.25"/>
<dbReference type="Proteomes" id="UP000010799">
    <property type="component" value="Chromosome"/>
</dbReference>
<dbReference type="EMBL" id="CP003789">
    <property type="protein sequence ID" value="AGA64016.1"/>
    <property type="molecule type" value="Genomic_DNA"/>
</dbReference>
<evidence type="ECO:0000313" key="10">
    <source>
        <dbReference type="EMBL" id="AGA64016.1"/>
    </source>
</evidence>